<dbReference type="STRING" id="231916.A0A409WPF7"/>
<dbReference type="InterPro" id="IPR023210">
    <property type="entry name" value="NADP_OxRdtase_dom"/>
</dbReference>
<feature type="region of interest" description="Disordered" evidence="2">
    <location>
        <begin position="599"/>
        <end position="649"/>
    </location>
</feature>
<feature type="domain" description="NADP-dependent oxidoreductase" evidence="3">
    <location>
        <begin position="32"/>
        <end position="272"/>
    </location>
</feature>
<dbReference type="PRINTS" id="PR00069">
    <property type="entry name" value="ALDKETRDTASE"/>
</dbReference>
<dbReference type="GO" id="GO:0016616">
    <property type="term" value="F:oxidoreductase activity, acting on the CH-OH group of donors, NAD or NADP as acceptor"/>
    <property type="evidence" value="ECO:0007669"/>
    <property type="project" value="UniProtKB-ARBA"/>
</dbReference>
<dbReference type="CDD" id="cd19071">
    <property type="entry name" value="AKR_AKR1-5-like"/>
    <property type="match status" value="1"/>
</dbReference>
<keyword evidence="5" id="KW-1185">Reference proteome</keyword>
<feature type="region of interest" description="Disordered" evidence="2">
    <location>
        <begin position="312"/>
        <end position="370"/>
    </location>
</feature>
<reference evidence="4 5" key="1">
    <citation type="journal article" date="2018" name="Evol. Lett.">
        <title>Horizontal gene cluster transfer increased hallucinogenic mushroom diversity.</title>
        <authorList>
            <person name="Reynolds H.T."/>
            <person name="Vijayakumar V."/>
            <person name="Gluck-Thaler E."/>
            <person name="Korotkin H.B."/>
            <person name="Matheny P.B."/>
            <person name="Slot J.C."/>
        </authorList>
    </citation>
    <scope>NUCLEOTIDE SEQUENCE [LARGE SCALE GENOMIC DNA]</scope>
    <source>
        <strain evidence="4 5">SRW20</strain>
    </source>
</reference>
<evidence type="ECO:0000313" key="5">
    <source>
        <dbReference type="Proteomes" id="UP000284706"/>
    </source>
</evidence>
<dbReference type="EMBL" id="NHYE01004955">
    <property type="protein sequence ID" value="PPQ80380.1"/>
    <property type="molecule type" value="Genomic_DNA"/>
</dbReference>
<dbReference type="PROSITE" id="PS00798">
    <property type="entry name" value="ALDOKETO_REDUCTASE_1"/>
    <property type="match status" value="1"/>
</dbReference>
<protein>
    <recommendedName>
        <fullName evidence="3">NADP-dependent oxidoreductase domain-containing protein</fullName>
    </recommendedName>
</protein>
<dbReference type="Pfam" id="PF00248">
    <property type="entry name" value="Aldo_ket_red"/>
    <property type="match status" value="1"/>
</dbReference>
<name>A0A409WPF7_9AGAR</name>
<gene>
    <name evidence="4" type="ORF">CVT26_008267</name>
</gene>
<dbReference type="InterPro" id="IPR020471">
    <property type="entry name" value="AKR"/>
</dbReference>
<accession>A0A409WPF7</accession>
<evidence type="ECO:0000256" key="2">
    <source>
        <dbReference type="SAM" id="MobiDB-lite"/>
    </source>
</evidence>
<dbReference type="PROSITE" id="PS00062">
    <property type="entry name" value="ALDOKETO_REDUCTASE_2"/>
    <property type="match status" value="1"/>
</dbReference>
<feature type="compositionally biased region" description="Low complexity" evidence="2">
    <location>
        <begin position="539"/>
        <end position="565"/>
    </location>
</feature>
<dbReference type="Proteomes" id="UP000284706">
    <property type="component" value="Unassembled WGS sequence"/>
</dbReference>
<feature type="region of interest" description="Disordered" evidence="2">
    <location>
        <begin position="535"/>
        <end position="569"/>
    </location>
</feature>
<proteinExistence type="predicted"/>
<dbReference type="InterPro" id="IPR018170">
    <property type="entry name" value="Aldo/ket_reductase_CS"/>
</dbReference>
<comment type="caution">
    <text evidence="4">The sequence shown here is derived from an EMBL/GenBank/DDBJ whole genome shotgun (WGS) entry which is preliminary data.</text>
</comment>
<dbReference type="SUPFAM" id="SSF51430">
    <property type="entry name" value="NAD(P)-linked oxidoreductase"/>
    <property type="match status" value="1"/>
</dbReference>
<dbReference type="InterPro" id="IPR036812">
    <property type="entry name" value="NAD(P)_OxRdtase_dom_sf"/>
</dbReference>
<keyword evidence="1" id="KW-0560">Oxidoreductase</keyword>
<dbReference type="OrthoDB" id="416253at2759"/>
<organism evidence="4 5">
    <name type="scientific">Gymnopilus dilepis</name>
    <dbReference type="NCBI Taxonomy" id="231916"/>
    <lineage>
        <taxon>Eukaryota</taxon>
        <taxon>Fungi</taxon>
        <taxon>Dikarya</taxon>
        <taxon>Basidiomycota</taxon>
        <taxon>Agaricomycotina</taxon>
        <taxon>Agaricomycetes</taxon>
        <taxon>Agaricomycetidae</taxon>
        <taxon>Agaricales</taxon>
        <taxon>Agaricineae</taxon>
        <taxon>Hymenogastraceae</taxon>
        <taxon>Gymnopilus</taxon>
    </lineage>
</organism>
<dbReference type="InParanoid" id="A0A409WPF7"/>
<sequence length="753" mass="83067">MSDSIPIVTRKIRLNNGVEVPIVASGSFGGVDPASQAKVKDWILTALKNGYRHIDTAWIYGTEKAVGEAIRESGIPREEIFVTTKLPWNRHDAVRESFEDSLKNLGLDYVDLYLMHFPQAIEYHKDNIMPKNPDGTLKLNTKVTFNESWAEMEKLLDTGKVRAIGVSNFSIKTLEQLFKTAKVTPAVNQVEMHPYLAQNELRDYCARKGIAIAAYTPSGYATVREDPLIKELAEKYKVSSTQIIFAWHLSRNTIIVPKSENSERQKENIRVSILSQYFQLLRRVAERNVQLENAANSCPSFPHSFMASDSSDSPILLTPESTGTSHGLTIDTSLPGSPTSGAAKKSKRGTAFYPNVNSSNKPQKPFSRSAAKRESVMALGSIEHLQHYFTKTGLAAKKNPLDKPHAGLVRAIGGMGHVPTSPSLSDIQDFQMPPSPAVPTNPPNPIHSPHVKVAEVDPESLLPGVIDDVITAAQAWKLDKFGDAEENADVDLDVHFDVLDVLKTTTRAIRSTRNYLLSLPDEEAGTIRAQFRPALLGPGSRASSSTNLSASTSGSSSSSGGTPSHSHPDPLVLIRRSALEVLATLRQVEETCRLPLSDDAYDAQSDGGHSRGAGTASSPSNGYLELPPTQSQSHSHHHHQEASNGSYADPDASITFSLVQVNGRYQNVPVWEDEEDVFAVDSEEEKERRERWDERLVLGSGWLYRQDVKLRDLRKERAVVGAYLDIVDEVLFDGRRGAGEERGWDRVRRKREG</sequence>
<feature type="compositionally biased region" description="Polar residues" evidence="2">
    <location>
        <begin position="312"/>
        <end position="340"/>
    </location>
</feature>
<feature type="non-terminal residue" evidence="4">
    <location>
        <position position="753"/>
    </location>
</feature>
<dbReference type="Gene3D" id="3.20.20.100">
    <property type="entry name" value="NADP-dependent oxidoreductase domain"/>
    <property type="match status" value="1"/>
</dbReference>
<dbReference type="FunFam" id="3.20.20.100:FF:000002">
    <property type="entry name" value="2,5-diketo-D-gluconic acid reductase A"/>
    <property type="match status" value="1"/>
</dbReference>
<evidence type="ECO:0000313" key="4">
    <source>
        <dbReference type="EMBL" id="PPQ80380.1"/>
    </source>
</evidence>
<dbReference type="PANTHER" id="PTHR11732">
    <property type="entry name" value="ALDO/KETO REDUCTASE"/>
    <property type="match status" value="1"/>
</dbReference>
<evidence type="ECO:0000256" key="1">
    <source>
        <dbReference type="ARBA" id="ARBA00023002"/>
    </source>
</evidence>
<evidence type="ECO:0000259" key="3">
    <source>
        <dbReference type="Pfam" id="PF00248"/>
    </source>
</evidence>
<dbReference type="AlphaFoldDB" id="A0A409WPF7"/>